<dbReference type="GO" id="GO:0008081">
    <property type="term" value="F:phosphoric diester hydrolase activity"/>
    <property type="evidence" value="ECO:0007669"/>
    <property type="project" value="InterPro"/>
</dbReference>
<feature type="transmembrane region" description="Helical" evidence="3">
    <location>
        <begin position="39"/>
        <end position="61"/>
    </location>
</feature>
<dbReference type="Proteomes" id="UP000019384">
    <property type="component" value="Unassembled WGS sequence"/>
</dbReference>
<comment type="similarity">
    <text evidence="1">Belongs to the AIM6 family.</text>
</comment>
<keyword evidence="3" id="KW-0812">Transmembrane</keyword>
<evidence type="ECO:0000256" key="1">
    <source>
        <dbReference type="ARBA" id="ARBA00008858"/>
    </source>
</evidence>
<reference evidence="4" key="1">
    <citation type="submission" date="2013-12" db="EMBL/GenBank/DDBJ databases">
        <authorList>
            <person name="Genoscope - CEA"/>
        </authorList>
    </citation>
    <scope>NUCLEOTIDE SEQUENCE</scope>
    <source>
        <strain evidence="4">CBS 1993</strain>
    </source>
</reference>
<name>W6MRL0_9ASCO</name>
<sequence>MFNTKRSTVPTSEEDAEMLELGFRTDEQLKNLKNSNRTLKIAVSVLGLLVTVLCAEFAAVIHRFSVVEYLTEHVLIKQPTEYNVEVLTRNVQVVPVHSHNDEMRYVPFFDAYTKGCNSIEADTWYLPEHPDTLLVGHNKGYLRKDNTLDNLYLDHLWHSLIDANSESEDDKINGIFYNSPEATTYFYIDVKSDGIKTLELLEEKLKEFLDRDFLTTFNQTSGEFIEGPLTVVITGAYPYDYIVSKDFRYMFIDAPLNLLEDEADLYPARNVSIFASCSLEQITGLKNKPWNYVHGITEDDLEKVSSTLARAHEIGLQTRIWDTPAWPLYVRNGVWRQLIESGADYLNVDDLKAATGELW</sequence>
<keyword evidence="3" id="KW-1133">Transmembrane helix</keyword>
<organism evidence="4 5">
    <name type="scientific">Kuraishia capsulata CBS 1993</name>
    <dbReference type="NCBI Taxonomy" id="1382522"/>
    <lineage>
        <taxon>Eukaryota</taxon>
        <taxon>Fungi</taxon>
        <taxon>Dikarya</taxon>
        <taxon>Ascomycota</taxon>
        <taxon>Saccharomycotina</taxon>
        <taxon>Pichiomycetes</taxon>
        <taxon>Pichiales</taxon>
        <taxon>Pichiaceae</taxon>
        <taxon>Kuraishia</taxon>
    </lineage>
</organism>
<dbReference type="GO" id="GO:0006629">
    <property type="term" value="P:lipid metabolic process"/>
    <property type="evidence" value="ECO:0007669"/>
    <property type="project" value="InterPro"/>
</dbReference>
<dbReference type="AlphaFoldDB" id="W6MRL0"/>
<reference evidence="4" key="2">
    <citation type="submission" date="2014-02" db="EMBL/GenBank/DDBJ databases">
        <title>Complete DNA sequence of /Kuraishia capsulata/ illustrates novel genomic features among budding yeasts (/Saccharomycotina/).</title>
        <authorList>
            <person name="Morales L."/>
            <person name="Noel B."/>
            <person name="Porcel B."/>
            <person name="Marcet-Houben M."/>
            <person name="Hullo M-F."/>
            <person name="Sacerdot C."/>
            <person name="Tekaia F."/>
            <person name="Leh-Louis V."/>
            <person name="Despons L."/>
            <person name="Khanna V."/>
            <person name="Aury J-M."/>
            <person name="Barbe V."/>
            <person name="Couloux A."/>
            <person name="Labadie K."/>
            <person name="Pelletier E."/>
            <person name="Souciet J-L."/>
            <person name="Boekhout T."/>
            <person name="Gabaldon T."/>
            <person name="Wincker P."/>
            <person name="Dujon B."/>
        </authorList>
    </citation>
    <scope>NUCLEOTIDE SEQUENCE</scope>
    <source>
        <strain evidence="4">CBS 1993</strain>
    </source>
</reference>
<dbReference type="InterPro" id="IPR017946">
    <property type="entry name" value="PLC-like_Pdiesterase_TIM-brl"/>
</dbReference>
<dbReference type="SUPFAM" id="SSF51695">
    <property type="entry name" value="PLC-like phosphodiesterases"/>
    <property type="match status" value="1"/>
</dbReference>
<dbReference type="PANTHER" id="PTHR31571:SF1">
    <property type="entry name" value="ALTERED INHERITANCE OF MITOCHONDRIA PROTEIN 6"/>
    <property type="match status" value="1"/>
</dbReference>
<accession>W6MRL0</accession>
<dbReference type="InterPro" id="IPR051236">
    <property type="entry name" value="HAT_RTT109-like"/>
</dbReference>
<dbReference type="GeneID" id="34522771"/>
<protein>
    <recommendedName>
        <fullName evidence="2">Altered inheritance of mitochondria protein 6</fullName>
    </recommendedName>
</protein>
<proteinExistence type="inferred from homology"/>
<evidence type="ECO:0000256" key="3">
    <source>
        <dbReference type="SAM" id="Phobius"/>
    </source>
</evidence>
<evidence type="ECO:0000313" key="4">
    <source>
        <dbReference type="EMBL" id="CDK29396.1"/>
    </source>
</evidence>
<dbReference type="STRING" id="1382522.W6MRL0"/>
<keyword evidence="5" id="KW-1185">Reference proteome</keyword>
<keyword evidence="3" id="KW-0472">Membrane</keyword>
<dbReference type="OrthoDB" id="4153866at2759"/>
<dbReference type="EMBL" id="HG793130">
    <property type="protein sequence ID" value="CDK29396.1"/>
    <property type="molecule type" value="Genomic_DNA"/>
</dbReference>
<dbReference type="HOGENOM" id="CLU_031561_0_2_1"/>
<dbReference type="RefSeq" id="XP_022461383.1">
    <property type="nucleotide sequence ID" value="XM_022600576.1"/>
</dbReference>
<gene>
    <name evidence="4" type="ORF">KUCA_T00005384001</name>
</gene>
<evidence type="ECO:0000313" key="5">
    <source>
        <dbReference type="Proteomes" id="UP000019384"/>
    </source>
</evidence>
<dbReference type="PANTHER" id="PTHR31571">
    <property type="entry name" value="ALTERED INHERITANCE OF MITOCHONDRIA PROTEIN 6"/>
    <property type="match status" value="1"/>
</dbReference>
<evidence type="ECO:0000256" key="2">
    <source>
        <dbReference type="ARBA" id="ARBA00014286"/>
    </source>
</evidence>